<dbReference type="Proteomes" id="UP001303046">
    <property type="component" value="Unassembled WGS sequence"/>
</dbReference>
<dbReference type="EMBL" id="JAVFWL010000002">
    <property type="protein sequence ID" value="KAK6739118.1"/>
    <property type="molecule type" value="Genomic_DNA"/>
</dbReference>
<reference evidence="2 3" key="1">
    <citation type="submission" date="2023-08" db="EMBL/GenBank/DDBJ databases">
        <title>A Necator americanus chromosomal reference genome.</title>
        <authorList>
            <person name="Ilik V."/>
            <person name="Petrzelkova K.J."/>
            <person name="Pardy F."/>
            <person name="Fuh T."/>
            <person name="Niatou-Singa F.S."/>
            <person name="Gouil Q."/>
            <person name="Baker L."/>
            <person name="Ritchie M.E."/>
            <person name="Jex A.R."/>
            <person name="Gazzola D."/>
            <person name="Li H."/>
            <person name="Toshio Fujiwara R."/>
            <person name="Zhan B."/>
            <person name="Aroian R.V."/>
            <person name="Pafco B."/>
            <person name="Schwarz E.M."/>
        </authorList>
    </citation>
    <scope>NUCLEOTIDE SEQUENCE [LARGE SCALE GENOMIC DNA]</scope>
    <source>
        <strain evidence="2 3">Aroian</strain>
        <tissue evidence="2">Whole animal</tissue>
    </source>
</reference>
<dbReference type="InterPro" id="IPR000182">
    <property type="entry name" value="GNAT_dom"/>
</dbReference>
<dbReference type="Pfam" id="PF00583">
    <property type="entry name" value="Acetyltransf_1"/>
    <property type="match status" value="1"/>
</dbReference>
<accession>A0ABR1CN30</accession>
<gene>
    <name evidence="2" type="primary">Necator_chrII.g8705</name>
    <name evidence="2" type="ORF">RB195_020910</name>
</gene>
<evidence type="ECO:0000313" key="3">
    <source>
        <dbReference type="Proteomes" id="UP001303046"/>
    </source>
</evidence>
<evidence type="ECO:0000259" key="1">
    <source>
        <dbReference type="PROSITE" id="PS51186"/>
    </source>
</evidence>
<evidence type="ECO:0000313" key="2">
    <source>
        <dbReference type="EMBL" id="KAK6739118.1"/>
    </source>
</evidence>
<keyword evidence="3" id="KW-1185">Reference proteome</keyword>
<dbReference type="PANTHER" id="PTHR47237:SF1">
    <property type="entry name" value="SLL0310 PROTEIN"/>
    <property type="match status" value="1"/>
</dbReference>
<dbReference type="PANTHER" id="PTHR47237">
    <property type="entry name" value="SLL0310 PROTEIN"/>
    <property type="match status" value="1"/>
</dbReference>
<proteinExistence type="predicted"/>
<sequence length="596" mass="67928">MKDVDYEIVNSVPPDDRIWLEWKTLVENEGWTSDDLSVLTLTPSLPSTRIVLARKKEDGSFIGTVVWNEYDNVAFIGFYLMMPEYRGKGVGSIIWRRAMERIPKDYTIGLRAVPYMAPRYKSRDTPIEGPYQYSYGMEWKTLSAVAEKHGTSNRIVKMVRDLDKDEYKQLEKFDFSVVNRDRSDFLRHFHNLSFTSGAVLFNEEKQIVACAYVCPTSLASSHLFKLAPLYASNVEDAFTVIRPLIEEVKTRDPEARFLFHVLSDTAGSRLLIPLFKLMNIPEKFCGVTLYSRHYDNPIDKQRMKQCEYEICNYVSPDDPSWIEWKNSIKAEGWINCGDESSLAILPSFSSTKVVLARNKADGNFIGSVVWNENDNMAYIGYYIVQPMYRGLGIVEYMAPRYKKTDTPIEGPIIKSQRIRVQDLVDIAKPRLLTHLSTKLVSTLSPEQYQAMLDYDADITGRNRSELIRQHFDLNFTEGAVALGKENDVIAFASVTPTGTPNSHLYKMAPIYAQGLAEAFTAIYPLLKEIEAKDADAIIVINTWSSSVGEQLLWPLIEKKSIFSKTGAYVLFSKPYKNPTDFSRLFAGHSHAAHWEA</sequence>
<name>A0ABR1CN30_NECAM</name>
<dbReference type="InterPro" id="IPR016181">
    <property type="entry name" value="Acyl_CoA_acyltransferase"/>
</dbReference>
<dbReference type="Gene3D" id="3.40.630.30">
    <property type="match status" value="1"/>
</dbReference>
<organism evidence="2 3">
    <name type="scientific">Necator americanus</name>
    <name type="common">Human hookworm</name>
    <dbReference type="NCBI Taxonomy" id="51031"/>
    <lineage>
        <taxon>Eukaryota</taxon>
        <taxon>Metazoa</taxon>
        <taxon>Ecdysozoa</taxon>
        <taxon>Nematoda</taxon>
        <taxon>Chromadorea</taxon>
        <taxon>Rhabditida</taxon>
        <taxon>Rhabditina</taxon>
        <taxon>Rhabditomorpha</taxon>
        <taxon>Strongyloidea</taxon>
        <taxon>Ancylostomatidae</taxon>
        <taxon>Bunostominae</taxon>
        <taxon>Necator</taxon>
    </lineage>
</organism>
<protein>
    <recommendedName>
        <fullName evidence="1">N-acetyltransferase domain-containing protein</fullName>
    </recommendedName>
</protein>
<feature type="domain" description="N-acetyltransferase" evidence="1">
    <location>
        <begin position="1"/>
        <end position="142"/>
    </location>
</feature>
<dbReference type="CDD" id="cd04301">
    <property type="entry name" value="NAT_SF"/>
    <property type="match status" value="1"/>
</dbReference>
<dbReference type="InterPro" id="IPR052729">
    <property type="entry name" value="Acyl/Acetyltrans_Enzymes"/>
</dbReference>
<dbReference type="SUPFAM" id="SSF55729">
    <property type="entry name" value="Acyl-CoA N-acyltransferases (Nat)"/>
    <property type="match status" value="2"/>
</dbReference>
<comment type="caution">
    <text evidence="2">The sequence shown here is derived from an EMBL/GenBank/DDBJ whole genome shotgun (WGS) entry which is preliminary data.</text>
</comment>
<dbReference type="PROSITE" id="PS51186">
    <property type="entry name" value="GNAT"/>
    <property type="match status" value="1"/>
</dbReference>